<dbReference type="InterPro" id="IPR036612">
    <property type="entry name" value="KH_dom_type_1_sf"/>
</dbReference>
<dbReference type="EnsemblPlants" id="ORUFI01G09060.3">
    <property type="protein sequence ID" value="ORUFI01G09060.3"/>
    <property type="gene ID" value="ORUFI01G09060"/>
</dbReference>
<feature type="compositionally biased region" description="Low complexity" evidence="17">
    <location>
        <begin position="561"/>
        <end position="581"/>
    </location>
</feature>
<dbReference type="GO" id="GO:0003723">
    <property type="term" value="F:RNA binding"/>
    <property type="evidence" value="ECO:0007669"/>
    <property type="project" value="InterPro"/>
</dbReference>
<evidence type="ECO:0000256" key="17">
    <source>
        <dbReference type="SAM" id="MobiDB-lite"/>
    </source>
</evidence>
<dbReference type="Pfam" id="PF00069">
    <property type="entry name" value="Pkinase"/>
    <property type="match status" value="1"/>
</dbReference>
<comment type="subcellular location">
    <subcellularLocation>
        <location evidence="2">Cytoplasm</location>
    </subcellularLocation>
    <subcellularLocation>
        <location evidence="1">Nucleus</location>
    </subcellularLocation>
</comment>
<dbReference type="InterPro" id="IPR011009">
    <property type="entry name" value="Kinase-like_dom_sf"/>
</dbReference>
<dbReference type="GO" id="GO:0005737">
    <property type="term" value="C:cytoplasm"/>
    <property type="evidence" value="ECO:0007669"/>
    <property type="project" value="UniProtKB-SubCell"/>
</dbReference>
<evidence type="ECO:0000256" key="14">
    <source>
        <dbReference type="ARBA" id="ARBA00048679"/>
    </source>
</evidence>
<dbReference type="PROSITE" id="PS50011">
    <property type="entry name" value="PROTEIN_KINASE_DOM"/>
    <property type="match status" value="1"/>
</dbReference>
<dbReference type="SMART" id="SM00220">
    <property type="entry name" value="S_TKc"/>
    <property type="match status" value="1"/>
</dbReference>
<reference evidence="20" key="1">
    <citation type="submission" date="2013-06" db="EMBL/GenBank/DDBJ databases">
        <authorList>
            <person name="Zhao Q."/>
        </authorList>
    </citation>
    <scope>NUCLEOTIDE SEQUENCE</scope>
    <source>
        <strain evidence="20">cv. W1943</strain>
    </source>
</reference>
<organism evidence="19 20">
    <name type="scientific">Oryza rufipogon</name>
    <name type="common">Brownbeard rice</name>
    <name type="synonym">Asian wild rice</name>
    <dbReference type="NCBI Taxonomy" id="4529"/>
    <lineage>
        <taxon>Eukaryota</taxon>
        <taxon>Viridiplantae</taxon>
        <taxon>Streptophyta</taxon>
        <taxon>Embryophyta</taxon>
        <taxon>Tracheophyta</taxon>
        <taxon>Spermatophyta</taxon>
        <taxon>Magnoliopsida</taxon>
        <taxon>Liliopsida</taxon>
        <taxon>Poales</taxon>
        <taxon>Poaceae</taxon>
        <taxon>BOP clade</taxon>
        <taxon>Oryzoideae</taxon>
        <taxon>Oryzeae</taxon>
        <taxon>Oryzinae</taxon>
        <taxon>Oryza</taxon>
    </lineage>
</organism>
<comment type="similarity">
    <text evidence="3">Belongs to the protein kinase superfamily. CK1 Ser/Thr protein kinase family. Casein kinase I subfamily.</text>
</comment>
<dbReference type="OMA" id="CPGICKR"/>
<feature type="region of interest" description="Disordered" evidence="17">
    <location>
        <begin position="474"/>
        <end position="494"/>
    </location>
</feature>
<evidence type="ECO:0000256" key="1">
    <source>
        <dbReference type="ARBA" id="ARBA00004123"/>
    </source>
</evidence>
<evidence type="ECO:0000259" key="18">
    <source>
        <dbReference type="PROSITE" id="PS50011"/>
    </source>
</evidence>
<evidence type="ECO:0000256" key="9">
    <source>
        <dbReference type="ARBA" id="ARBA00022741"/>
    </source>
</evidence>
<keyword evidence="10" id="KW-0418">Kinase</keyword>
<evidence type="ECO:0000256" key="6">
    <source>
        <dbReference type="ARBA" id="ARBA00022527"/>
    </source>
</evidence>
<evidence type="ECO:0000313" key="19">
    <source>
        <dbReference type="EnsemblPlants" id="ORUFI01G09060.3"/>
    </source>
</evidence>
<keyword evidence="9 16" id="KW-0547">Nucleotide-binding</keyword>
<feature type="compositionally biased region" description="Polar residues" evidence="17">
    <location>
        <begin position="1232"/>
        <end position="1241"/>
    </location>
</feature>
<dbReference type="InterPro" id="IPR017441">
    <property type="entry name" value="Protein_kinase_ATP_BS"/>
</dbReference>
<dbReference type="GO" id="GO:0005634">
    <property type="term" value="C:nucleus"/>
    <property type="evidence" value="ECO:0007669"/>
    <property type="project" value="UniProtKB-SubCell"/>
</dbReference>
<dbReference type="InterPro" id="IPR009210">
    <property type="entry name" value="ASCC1"/>
</dbReference>
<feature type="region of interest" description="Disordered" evidence="17">
    <location>
        <begin position="1166"/>
        <end position="1241"/>
    </location>
</feature>
<comment type="catalytic activity">
    <reaction evidence="13">
        <text>L-threonyl-[protein] + ATP = O-phospho-L-threonyl-[protein] + ADP + H(+)</text>
        <dbReference type="Rhea" id="RHEA:46608"/>
        <dbReference type="Rhea" id="RHEA-COMP:11060"/>
        <dbReference type="Rhea" id="RHEA-COMP:11605"/>
        <dbReference type="ChEBI" id="CHEBI:15378"/>
        <dbReference type="ChEBI" id="CHEBI:30013"/>
        <dbReference type="ChEBI" id="CHEBI:30616"/>
        <dbReference type="ChEBI" id="CHEBI:61977"/>
        <dbReference type="ChEBI" id="CHEBI:456216"/>
        <dbReference type="EC" id="2.7.11.1"/>
    </reaction>
</comment>
<keyword evidence="12" id="KW-0539">Nucleus</keyword>
<dbReference type="eggNOG" id="KOG2814">
    <property type="taxonomic scope" value="Eukaryota"/>
</dbReference>
<accession>A0A0E0MTI4</accession>
<keyword evidence="20" id="KW-1185">Reference proteome</keyword>
<evidence type="ECO:0000256" key="12">
    <source>
        <dbReference type="ARBA" id="ARBA00023242"/>
    </source>
</evidence>
<dbReference type="SUPFAM" id="SSF56112">
    <property type="entry name" value="Protein kinase-like (PK-like)"/>
    <property type="match status" value="1"/>
</dbReference>
<dbReference type="Gene3D" id="3.90.1140.10">
    <property type="entry name" value="Cyclic phosphodiesterase"/>
    <property type="match status" value="2"/>
</dbReference>
<name>A0A0E0MTI4_ORYRU</name>
<evidence type="ECO:0000256" key="3">
    <source>
        <dbReference type="ARBA" id="ARBA00005926"/>
    </source>
</evidence>
<dbReference type="eggNOG" id="KOG1164">
    <property type="taxonomic scope" value="Eukaryota"/>
</dbReference>
<keyword evidence="5" id="KW-0963">Cytoplasm</keyword>
<evidence type="ECO:0000256" key="11">
    <source>
        <dbReference type="ARBA" id="ARBA00022840"/>
    </source>
</evidence>
<dbReference type="Gene3D" id="1.10.510.10">
    <property type="entry name" value="Transferase(Phosphotransferase) domain 1"/>
    <property type="match status" value="1"/>
</dbReference>
<evidence type="ECO:0000256" key="10">
    <source>
        <dbReference type="ARBA" id="ARBA00022777"/>
    </source>
</evidence>
<dbReference type="Gramene" id="ORUFI01G09060.3">
    <property type="protein sequence ID" value="ORUFI01G09060.3"/>
    <property type="gene ID" value="ORUFI01G09060"/>
</dbReference>
<dbReference type="GO" id="GO:0006307">
    <property type="term" value="P:DNA alkylation repair"/>
    <property type="evidence" value="ECO:0007669"/>
    <property type="project" value="InterPro"/>
</dbReference>
<feature type="domain" description="Protein kinase" evidence="18">
    <location>
        <begin position="9"/>
        <end position="277"/>
    </location>
</feature>
<proteinExistence type="inferred from homology"/>
<feature type="compositionally biased region" description="Pro residues" evidence="17">
    <location>
        <begin position="481"/>
        <end position="492"/>
    </location>
</feature>
<dbReference type="Proteomes" id="UP000008022">
    <property type="component" value="Unassembled WGS sequence"/>
</dbReference>
<dbReference type="PANTHER" id="PTHR13360:SF1">
    <property type="entry name" value="ACTIVATING SIGNAL COINTEGRATOR 1 COMPLEX SUBUNIT 1"/>
    <property type="match status" value="1"/>
</dbReference>
<feature type="compositionally biased region" description="Acidic residues" evidence="17">
    <location>
        <begin position="1437"/>
        <end position="1446"/>
    </location>
</feature>
<dbReference type="SUPFAM" id="SSF55144">
    <property type="entry name" value="LigT-like"/>
    <property type="match status" value="1"/>
</dbReference>
<evidence type="ECO:0000256" key="7">
    <source>
        <dbReference type="ARBA" id="ARBA00022553"/>
    </source>
</evidence>
<dbReference type="EC" id="2.7.11.1" evidence="4"/>
<dbReference type="PANTHER" id="PTHR13360">
    <property type="entry name" value="ACTIVATING SIGNAL COINTEGRATOR 1 COMPLEX SUBUNIT 1"/>
    <property type="match status" value="1"/>
</dbReference>
<dbReference type="GO" id="GO:0009785">
    <property type="term" value="P:blue light signaling pathway"/>
    <property type="evidence" value="ECO:0007669"/>
    <property type="project" value="UniProtKB-ARBA"/>
</dbReference>
<evidence type="ECO:0000313" key="20">
    <source>
        <dbReference type="Proteomes" id="UP000008022"/>
    </source>
</evidence>
<evidence type="ECO:0000256" key="15">
    <source>
        <dbReference type="ARBA" id="ARBA00060321"/>
    </source>
</evidence>
<dbReference type="STRING" id="4529.A0A0E0MTI4"/>
<dbReference type="Pfam" id="PF08458">
    <property type="entry name" value="PH_2"/>
    <property type="match status" value="1"/>
</dbReference>
<dbReference type="GO" id="GO:0004674">
    <property type="term" value="F:protein serine/threonine kinase activity"/>
    <property type="evidence" value="ECO:0007669"/>
    <property type="project" value="UniProtKB-KW"/>
</dbReference>
<keyword evidence="6" id="KW-0723">Serine/threonine-protein kinase</keyword>
<dbReference type="InterPro" id="IPR013666">
    <property type="entry name" value="PH_pln"/>
</dbReference>
<dbReference type="HOGENOM" id="CLU_003128_0_0_1"/>
<dbReference type="PROSITE" id="PS00107">
    <property type="entry name" value="PROTEIN_KINASE_ATP"/>
    <property type="match status" value="1"/>
</dbReference>
<dbReference type="Pfam" id="PF10469">
    <property type="entry name" value="AKAP7_NLS"/>
    <property type="match status" value="2"/>
</dbReference>
<dbReference type="InterPro" id="IPR000719">
    <property type="entry name" value="Prot_kinase_dom"/>
</dbReference>
<dbReference type="CDD" id="cd14125">
    <property type="entry name" value="STKc_CK1_delta_epsilon"/>
    <property type="match status" value="1"/>
</dbReference>
<dbReference type="PROSITE" id="PS00108">
    <property type="entry name" value="PROTEIN_KINASE_ST"/>
    <property type="match status" value="1"/>
</dbReference>
<dbReference type="InterPro" id="IPR008546">
    <property type="entry name" value="VAN3-bd-like_auxin_canal"/>
</dbReference>
<dbReference type="FunFam" id="1.10.510.10:FF:000325">
    <property type="entry name" value="Casein kinase I isoform delta-like"/>
    <property type="match status" value="1"/>
</dbReference>
<dbReference type="InterPro" id="IPR009097">
    <property type="entry name" value="Cyclic_Pdiesterase"/>
</dbReference>
<feature type="binding site" evidence="16">
    <location>
        <position position="38"/>
    </location>
    <ligand>
        <name>ATP</name>
        <dbReference type="ChEBI" id="CHEBI:30616"/>
    </ligand>
</feature>
<evidence type="ECO:0000256" key="4">
    <source>
        <dbReference type="ARBA" id="ARBA00012513"/>
    </source>
</evidence>
<feature type="region of interest" description="Disordered" evidence="17">
    <location>
        <begin position="533"/>
        <end position="585"/>
    </location>
</feature>
<protein>
    <recommendedName>
        <fullName evidence="4">non-specific serine/threonine protein kinase</fullName>
        <ecNumber evidence="4">2.7.11.1</ecNumber>
    </recommendedName>
</protein>
<evidence type="ECO:0000256" key="2">
    <source>
        <dbReference type="ARBA" id="ARBA00004496"/>
    </source>
</evidence>
<comment type="catalytic activity">
    <reaction evidence="14">
        <text>L-seryl-[protein] + ATP = O-phospho-L-seryl-[protein] + ADP + H(+)</text>
        <dbReference type="Rhea" id="RHEA:17989"/>
        <dbReference type="Rhea" id="RHEA-COMP:9863"/>
        <dbReference type="Rhea" id="RHEA-COMP:11604"/>
        <dbReference type="ChEBI" id="CHEBI:15378"/>
        <dbReference type="ChEBI" id="CHEBI:29999"/>
        <dbReference type="ChEBI" id="CHEBI:30616"/>
        <dbReference type="ChEBI" id="CHEBI:83421"/>
        <dbReference type="ChEBI" id="CHEBI:456216"/>
        <dbReference type="EC" id="2.7.11.1"/>
    </reaction>
</comment>
<keyword evidence="8" id="KW-0808">Transferase</keyword>
<dbReference type="Pfam" id="PF05703">
    <property type="entry name" value="Auxin_canalis"/>
    <property type="match status" value="1"/>
</dbReference>
<evidence type="ECO:0000256" key="13">
    <source>
        <dbReference type="ARBA" id="ARBA00047899"/>
    </source>
</evidence>
<dbReference type="InterPro" id="IPR008271">
    <property type="entry name" value="Ser/Thr_kinase_AS"/>
</dbReference>
<feature type="region of interest" description="Disordered" evidence="17">
    <location>
        <begin position="1429"/>
        <end position="1458"/>
    </location>
</feature>
<dbReference type="InterPro" id="IPR019510">
    <property type="entry name" value="AKAP7-like_phosphoesterase"/>
</dbReference>
<sequence>MDRIVGGKFKLGRKIGCGSFGEIYLATHVDTYEIAAVKIESSKTKHPQLFYEAKLYNALQGGSGIANVKWCGVDGEENVLVIDLLGPSLEDLFVYCGRKFTLKTVLMLADQMITRIEFMHSKGYLHRDIKPDNFLMGLGRKANQVYIIDFGLAKRYRDSTTNRHIPYRENKNLTGTARYASCNTHLGVEQSRRDDLESLGYVLLYFLRGSLPWQGLKAATKKQKYDKICEKKISTPIEVLCKSCPVEFASYFHYCHSLTFDQRPDYAFVKRLFRDLFTRQGYEFDYVFDWTVLRYKQGQKVQHGSGATITRATPGDLDKTAGVNGAFPHNEAREQTGPSHLAGSAAQLQVKRSTERGAHPNIQHTENITQDMTARKHLAASVLPGAEWRKDGNSRQLGQLDALHQKQSFVSNNGSSSGRGEMLRRCSIYFKWFRVMYLKSQLSITMQHAMEQCHHHQQQSNGQQLQRLEGIEEEGGAAEKWPPPTTVRPPETPTETMEFLARSWSLSAAEISKALRVLSGKGVSDDVHDAAAAVAGDRKERRSPVTMDGRRHEQASEENEAASMRADASSMAAAAQGGAMSPPISPRANLDVKLLRATATAAAAAGGRGGGGKTTMGTWIKEQKERKRAEARSRNAQAYAATSVAGVAAAVAALVAGAVFSPPPDHPKNGGAAAPAPAPAHAAGAAGAKTAAAIASAAALVASHCVEMAQAIGASHDQILGAIQSAVNAQTSGDIMALTAGAATALRGAAMLRARLHKEIQAAALPGGGAGAGDISGREPERDTSPFAFVSRGGELLKRTRQGTITVIIKMRSAHMAGTFIKTKKFVVLDICSEIPAWAGREVEEGSHRRGYFGIKTVERMIEFECRSKYEQHKWVQGITEMLNRRAGELQPLAAKAKAHRPNRRRRVAFPTNHSGELAFFSTDSHYAVDSPMSSFTHFISLPLGIHPQLVDKLNEFKRSILTSNEYKGFRIDESIFAIPESLHLTVLMLELKGENIAKASSVLQSVSDKLMEALKNRPISIQLRGLACMKGSPDKAWVVYAPVLEVGVQGRLQQVCATVRMLHLMLGRYSKNTRNMNGANISFPRFIFVRHAGLMKVDTTTAALRFPCPGICKRSEPRNNHFARARAVGQPSRQAKPEAAAAAAAAVSEPRGLHTTHVGLRFPRKSARSPSMRRGFRAALPPGAQGASNNSAKHKKRKSAVQRWRPISTEAAAPKADLNEMSGPVSKQVEENSASDGTTNVVIEVSTYNASLPENKLATEDTMEDASFNKDIDRSNLSEKCSSSVQVDAPLMRFVKGKGYWSLEPVSDMHYPQLSSVEDNAGLSLSVTENQSYSLACSGTMQKQIEDETGVKIIFPSSKEETCVVLEAKTTEDIRKASEKIAKVLEEAVKSPILDYSHFISLPLAIHPSLVEKLNHFQCSILGTSSNVDSDKGEDLSEGSMDEIDHEQKQERSPSVSIKMQAHEESVRVKMDIKGSQPDFGIDKSIFIKPKTFHLTVLMLKLWNKDRIAKASDVLQSVSSQVMEALENRPISIQLRGLTCMKGSPARARVVYAPVLEVGEEGRLQQVITDAFVKSGLVLERDARQELKLHATIMNVRHRKSKRWNQRNDSFDARNIFRKYGEHDWGEYLIPEIHLSQRFKFDERGYYYCCSSIPLPAAEMQTE</sequence>
<feature type="compositionally biased region" description="Basic and acidic residues" evidence="17">
    <location>
        <begin position="536"/>
        <end position="555"/>
    </location>
</feature>
<evidence type="ECO:0000256" key="16">
    <source>
        <dbReference type="PROSITE-ProRule" id="PRU10141"/>
    </source>
</evidence>
<keyword evidence="7" id="KW-0597">Phosphoprotein</keyword>
<evidence type="ECO:0000256" key="8">
    <source>
        <dbReference type="ARBA" id="ARBA00022679"/>
    </source>
</evidence>
<reference evidence="19" key="2">
    <citation type="submission" date="2015-06" db="UniProtKB">
        <authorList>
            <consortium name="EnsemblPlants"/>
        </authorList>
    </citation>
    <scope>IDENTIFICATION</scope>
</reference>
<dbReference type="GO" id="GO:0005524">
    <property type="term" value="F:ATP binding"/>
    <property type="evidence" value="ECO:0007669"/>
    <property type="project" value="UniProtKB-UniRule"/>
</dbReference>
<comment type="function">
    <text evidence="15">Protein kinase involved in blue light responses (e.g. hypocotyl elongation and flowering) by phosphorylating CRY2 to reduce its stability.</text>
</comment>
<evidence type="ECO:0000256" key="5">
    <source>
        <dbReference type="ARBA" id="ARBA00022490"/>
    </source>
</evidence>
<keyword evidence="11 16" id="KW-0067">ATP-binding</keyword>
<dbReference type="SUPFAM" id="SSF54791">
    <property type="entry name" value="Eukaryotic type KH-domain (KH-domain type I)"/>
    <property type="match status" value="1"/>
</dbReference>
<dbReference type="GO" id="GO:0009640">
    <property type="term" value="P:photomorphogenesis"/>
    <property type="evidence" value="ECO:0007669"/>
    <property type="project" value="UniProtKB-ARBA"/>
</dbReference>
<dbReference type="GO" id="GO:0006355">
    <property type="term" value="P:regulation of DNA-templated transcription"/>
    <property type="evidence" value="ECO:0007669"/>
    <property type="project" value="TreeGrafter"/>
</dbReference>